<feature type="region of interest" description="Disordered" evidence="2">
    <location>
        <begin position="200"/>
        <end position="220"/>
    </location>
</feature>
<dbReference type="eggNOG" id="KOG1096">
    <property type="taxonomic scope" value="Eukaryota"/>
</dbReference>
<dbReference type="Proteomes" id="UP000005666">
    <property type="component" value="Chromosome 9"/>
</dbReference>
<dbReference type="GO" id="GO:0003876">
    <property type="term" value="F:AMP deaminase activity"/>
    <property type="evidence" value="ECO:0007669"/>
    <property type="project" value="InterPro"/>
</dbReference>
<dbReference type="EMBL" id="HE612864">
    <property type="protein sequence ID" value="CCE64621.1"/>
    <property type="molecule type" value="Genomic_DNA"/>
</dbReference>
<dbReference type="GeneID" id="11532896"/>
<dbReference type="Gene3D" id="3.20.20.140">
    <property type="entry name" value="Metal-dependent hydrolases"/>
    <property type="match status" value="2"/>
</dbReference>
<keyword evidence="4" id="KW-1185">Reference proteome</keyword>
<dbReference type="PANTHER" id="PTHR11359">
    <property type="entry name" value="AMP DEAMINASE"/>
    <property type="match status" value="1"/>
</dbReference>
<dbReference type="STRING" id="1071381.G8BXJ3"/>
<evidence type="ECO:0000256" key="1">
    <source>
        <dbReference type="ARBA" id="ARBA00006676"/>
    </source>
</evidence>
<dbReference type="OrthoDB" id="1723809at2759"/>
<dbReference type="AlphaFoldDB" id="G8BXJ3"/>
<sequence>MSSKRRNSLCLDDYEANIVAPQDELSTRIPKITHVKSSLTLDDLDMVSLHTEFDQQMLLGFPMYADGIENATFNDKLSFNMFNKQNGSLEHGSSTSIVDESNTNESVLNSDTYVDDDIQAMNTTINRVNQNRIKYIKRSMQDNLSDFKNDVNNWLMYPKPLPKFWRFDRDKRFQNFRKSDNEIDPLFDLKHETNYAAEYGCNSDSNDDIREGDDDNEEEDNFTANQKYQNDFFQFTLPVDRKTKSHIVEPYKKLGEVSYVGEYFSITHYQHLLKNYNEKYDVKDFYCRDPDYLDKTSEIPSFEEFCEDFFNLLQVLQNRNFNVIAEKRLVYLNNKFDLFQHLNQRREIQENKHVPYRDFYNCRKVDRNFYLSGCVQQKQLCDFIWEKINIEPERIVYVDEKLNKEYKLIDIFQLDLDERIDPNAIGFKIIDDEFLDWYKLFYLTNYHIIPHSNFTKGNIETLPPLTPKHLKFYLIATTFLEFNNYMDGEYLAEIFIKYVIHYLELNKYLLAQVTVDFQFYDIKSTSGKPLDPLTHYCHVNNWWIRFSNWISKWNVVSNNIRWNVNITRLYPRLFSLKLVENFKGFLDYIFKPLFDEDNINKNINLQYFLSTLAAMDLSVKNSDSYIWKAFTNIRTTPNDWISKGDNPPVAYYMYYLFQKISKFNIMRNIRKQNSIVLRNSSSTLRNRTSQFGTSMYFSEHAECLAANILLSNGGMLSSYPIWSATPLTQYFYYLLQIPMIASPLSSVSSLENNNFQNIDPTEEEAIYSLKMRDITLNESICYSKNPYMKLFQIGMKISLSCQSILFNKSYTREPLMEEYSVAASIYLLNAADVCELARNSVICSDFDGWYKRHWLGVTIERTLYEHDTIGASNVWYDINGPYGRKGTSMRHNVPFIRRTYRNKTLNQEWIYVNEQL</sequence>
<protein>
    <submittedName>
        <fullName evidence="3">Uncharacterized protein</fullName>
    </submittedName>
</protein>
<dbReference type="InterPro" id="IPR032466">
    <property type="entry name" value="Metal_Hydrolase"/>
</dbReference>
<dbReference type="GO" id="GO:0032264">
    <property type="term" value="P:IMP salvage"/>
    <property type="evidence" value="ECO:0007669"/>
    <property type="project" value="InterPro"/>
</dbReference>
<feature type="compositionally biased region" description="Acidic residues" evidence="2">
    <location>
        <begin position="210"/>
        <end position="220"/>
    </location>
</feature>
<dbReference type="GO" id="GO:0005829">
    <property type="term" value="C:cytosol"/>
    <property type="evidence" value="ECO:0007669"/>
    <property type="project" value="TreeGrafter"/>
</dbReference>
<dbReference type="PANTHER" id="PTHR11359:SF7">
    <property type="entry name" value="INACTIVE DEAMINASE YBR284W-RELATED"/>
    <property type="match status" value="1"/>
</dbReference>
<evidence type="ECO:0000256" key="2">
    <source>
        <dbReference type="SAM" id="MobiDB-lite"/>
    </source>
</evidence>
<dbReference type="KEGG" id="tpf:TPHA_0I01150"/>
<name>G8BXJ3_TETPH</name>
<evidence type="ECO:0000313" key="4">
    <source>
        <dbReference type="Proteomes" id="UP000005666"/>
    </source>
</evidence>
<accession>G8BXJ3</accession>
<dbReference type="HOGENOM" id="CLU_003782_2_0_1"/>
<dbReference type="RefSeq" id="XP_003687055.1">
    <property type="nucleotide sequence ID" value="XM_003687007.1"/>
</dbReference>
<dbReference type="OMA" id="SYNIRWN"/>
<dbReference type="SUPFAM" id="SSF51556">
    <property type="entry name" value="Metallo-dependent hydrolases"/>
    <property type="match status" value="1"/>
</dbReference>
<evidence type="ECO:0000313" key="3">
    <source>
        <dbReference type="EMBL" id="CCE64621.1"/>
    </source>
</evidence>
<proteinExistence type="inferred from homology"/>
<reference evidence="3 4" key="1">
    <citation type="journal article" date="2011" name="Proc. Natl. Acad. Sci. U.S.A.">
        <title>Evolutionary erosion of yeast sex chromosomes by mating-type switching accidents.</title>
        <authorList>
            <person name="Gordon J.L."/>
            <person name="Armisen D."/>
            <person name="Proux-Wera E."/>
            <person name="Oheigeartaigh S.S."/>
            <person name="Byrne K.P."/>
            <person name="Wolfe K.H."/>
        </authorList>
    </citation>
    <scope>NUCLEOTIDE SEQUENCE [LARGE SCALE GENOMIC DNA]</scope>
    <source>
        <strain evidence="4">ATCC 24235 / CBS 4417 / NBRC 1672 / NRRL Y-8282 / UCD 70-5</strain>
    </source>
</reference>
<dbReference type="InterPro" id="IPR006329">
    <property type="entry name" value="AMPD"/>
</dbReference>
<comment type="similarity">
    <text evidence="1">Belongs to the metallo-dependent hydrolases superfamily. Adenosine and AMP deaminases family.</text>
</comment>
<dbReference type="Pfam" id="PF19326">
    <property type="entry name" value="AMP_deaminase"/>
    <property type="match status" value="3"/>
</dbReference>
<gene>
    <name evidence="3" type="primary">TPHA0I01150</name>
    <name evidence="3" type="ordered locus">TPHA_0I01150</name>
</gene>
<organism evidence="3 4">
    <name type="scientific">Tetrapisispora phaffii (strain ATCC 24235 / CBS 4417 / NBRC 1672 / NRRL Y-8282 / UCD 70-5)</name>
    <name type="common">Yeast</name>
    <name type="synonym">Fabospora phaffii</name>
    <dbReference type="NCBI Taxonomy" id="1071381"/>
    <lineage>
        <taxon>Eukaryota</taxon>
        <taxon>Fungi</taxon>
        <taxon>Dikarya</taxon>
        <taxon>Ascomycota</taxon>
        <taxon>Saccharomycotina</taxon>
        <taxon>Saccharomycetes</taxon>
        <taxon>Saccharomycetales</taxon>
        <taxon>Saccharomycetaceae</taxon>
        <taxon>Tetrapisispora</taxon>
    </lineage>
</organism>